<dbReference type="EMBL" id="DXDA01000068">
    <property type="protein sequence ID" value="HIY69549.1"/>
    <property type="molecule type" value="Genomic_DNA"/>
</dbReference>
<evidence type="ECO:0000256" key="5">
    <source>
        <dbReference type="ARBA" id="ARBA00023237"/>
    </source>
</evidence>
<evidence type="ECO:0000256" key="3">
    <source>
        <dbReference type="ARBA" id="ARBA00022729"/>
    </source>
</evidence>
<evidence type="ECO:0000313" key="10">
    <source>
        <dbReference type="EMBL" id="HIY69549.1"/>
    </source>
</evidence>
<evidence type="ECO:0000259" key="9">
    <source>
        <dbReference type="Pfam" id="PF14322"/>
    </source>
</evidence>
<evidence type="ECO:0000313" key="11">
    <source>
        <dbReference type="Proteomes" id="UP000886844"/>
    </source>
</evidence>
<dbReference type="InterPro" id="IPR011990">
    <property type="entry name" value="TPR-like_helical_dom_sf"/>
</dbReference>
<dbReference type="InterPro" id="IPR033985">
    <property type="entry name" value="SusD-like_N"/>
</dbReference>
<dbReference type="Pfam" id="PF14322">
    <property type="entry name" value="SusD-like_3"/>
    <property type="match status" value="1"/>
</dbReference>
<proteinExistence type="inferred from homology"/>
<evidence type="ECO:0000256" key="6">
    <source>
        <dbReference type="SAM" id="MobiDB-lite"/>
    </source>
</evidence>
<gene>
    <name evidence="10" type="ORF">H9828_09050</name>
</gene>
<dbReference type="GO" id="GO:0009279">
    <property type="term" value="C:cell outer membrane"/>
    <property type="evidence" value="ECO:0007669"/>
    <property type="project" value="UniProtKB-SubCell"/>
</dbReference>
<comment type="caution">
    <text evidence="10">The sequence shown here is derived from an EMBL/GenBank/DDBJ whole genome shotgun (WGS) entry which is preliminary data.</text>
</comment>
<evidence type="ECO:0000259" key="8">
    <source>
        <dbReference type="Pfam" id="PF07980"/>
    </source>
</evidence>
<dbReference type="Gene3D" id="1.25.40.390">
    <property type="match status" value="1"/>
</dbReference>
<evidence type="ECO:0000256" key="4">
    <source>
        <dbReference type="ARBA" id="ARBA00023136"/>
    </source>
</evidence>
<dbReference type="Proteomes" id="UP000886844">
    <property type="component" value="Unassembled WGS sequence"/>
</dbReference>
<dbReference type="SUPFAM" id="SSF48452">
    <property type="entry name" value="TPR-like"/>
    <property type="match status" value="1"/>
</dbReference>
<sequence>MKKHIFSIFVMAAAAVCAPSCANFLDETPESEFSEGNFYTEIESLKAGTVGAFSLLPQIYFVGSNTPLFIGMVGTDECMYPDETNLRGFIDRYTFTSTDGCVKDFWYRYYRIITTCNTVIYKSRGIEGDPKLISQYVGNVRFLRAWAYFNLVQVFGAVPLMEDHITELTYDMGRSPVDVIYDFIEKDLLYCLEEGVLPKEIDGGWANYWAAKTLLAKVYITMASARKAGKVDGYERITRSDEQLYGDAATLLQDVMLNSGRDLEPVYGDVFKIENKNINKETIWEIQFSAQIPYGSQWSKEYGARPVDYNGTVLYGGWRTNAIAGQCNLKYVPAFWSYYDGNGYDKRREWNLADYIIRFDKSTNKPKTQSPISSLSGAPQVGDNSNKNTVLSSGITKYRWGETWQDEHTDFVYSNCPNNVIVLRFADVLLMYAEADLALNGGSPTEAGLAAMNRIVQRARGVDEQGQPIPESETPSFLDYADYGLEDILMERARELCFERWRWYDLARTGMLEHFLEDRNEYATTKTSFDGKKHYIFPIPLSEIQISENKEGMYQNPYYE</sequence>
<feature type="signal peptide" evidence="7">
    <location>
        <begin position="1"/>
        <end position="22"/>
    </location>
</feature>
<feature type="domain" description="SusD-like N-terminal" evidence="9">
    <location>
        <begin position="77"/>
        <end position="219"/>
    </location>
</feature>
<feature type="domain" description="RagB/SusD" evidence="8">
    <location>
        <begin position="280"/>
        <end position="559"/>
    </location>
</feature>
<keyword evidence="4" id="KW-0472">Membrane</keyword>
<accession>A0A9D1Z0X6</accession>
<keyword evidence="5" id="KW-0998">Cell outer membrane</keyword>
<reference evidence="10" key="1">
    <citation type="journal article" date="2021" name="PeerJ">
        <title>Extensive microbial diversity within the chicken gut microbiome revealed by metagenomics and culture.</title>
        <authorList>
            <person name="Gilroy R."/>
            <person name="Ravi A."/>
            <person name="Getino M."/>
            <person name="Pursley I."/>
            <person name="Horton D.L."/>
            <person name="Alikhan N.F."/>
            <person name="Baker D."/>
            <person name="Gharbi K."/>
            <person name="Hall N."/>
            <person name="Watson M."/>
            <person name="Adriaenssens E.M."/>
            <person name="Foster-Nyarko E."/>
            <person name="Jarju S."/>
            <person name="Secka A."/>
            <person name="Antonio M."/>
            <person name="Oren A."/>
            <person name="Chaudhuri R.R."/>
            <person name="La Ragione R."/>
            <person name="Hildebrand F."/>
            <person name="Pallen M.J."/>
        </authorList>
    </citation>
    <scope>NUCLEOTIDE SEQUENCE</scope>
    <source>
        <strain evidence="10">5134</strain>
    </source>
</reference>
<evidence type="ECO:0000256" key="7">
    <source>
        <dbReference type="SAM" id="SignalP"/>
    </source>
</evidence>
<comment type="subcellular location">
    <subcellularLocation>
        <location evidence="1">Cell outer membrane</location>
    </subcellularLocation>
</comment>
<dbReference type="Pfam" id="PF07980">
    <property type="entry name" value="SusD_RagB"/>
    <property type="match status" value="1"/>
</dbReference>
<protein>
    <submittedName>
        <fullName evidence="10">RagB/SusD family nutrient uptake outer membrane protein</fullName>
    </submittedName>
</protein>
<dbReference type="AlphaFoldDB" id="A0A9D1Z0X6"/>
<feature type="chain" id="PRO_5038931414" evidence="7">
    <location>
        <begin position="23"/>
        <end position="560"/>
    </location>
</feature>
<name>A0A9D1Z0X6_9BACT</name>
<keyword evidence="3 7" id="KW-0732">Signal</keyword>
<evidence type="ECO:0000256" key="2">
    <source>
        <dbReference type="ARBA" id="ARBA00006275"/>
    </source>
</evidence>
<feature type="compositionally biased region" description="Polar residues" evidence="6">
    <location>
        <begin position="365"/>
        <end position="383"/>
    </location>
</feature>
<comment type="similarity">
    <text evidence="2">Belongs to the SusD family.</text>
</comment>
<dbReference type="InterPro" id="IPR012944">
    <property type="entry name" value="SusD_RagB_dom"/>
</dbReference>
<evidence type="ECO:0000256" key="1">
    <source>
        <dbReference type="ARBA" id="ARBA00004442"/>
    </source>
</evidence>
<organism evidence="10 11">
    <name type="scientific">Candidatus Alistipes intestinigallinarum</name>
    <dbReference type="NCBI Taxonomy" id="2838440"/>
    <lineage>
        <taxon>Bacteria</taxon>
        <taxon>Pseudomonadati</taxon>
        <taxon>Bacteroidota</taxon>
        <taxon>Bacteroidia</taxon>
        <taxon>Bacteroidales</taxon>
        <taxon>Rikenellaceae</taxon>
        <taxon>Alistipes</taxon>
    </lineage>
</organism>
<reference evidence="10" key="2">
    <citation type="submission" date="2021-04" db="EMBL/GenBank/DDBJ databases">
        <authorList>
            <person name="Gilroy R."/>
        </authorList>
    </citation>
    <scope>NUCLEOTIDE SEQUENCE</scope>
    <source>
        <strain evidence="10">5134</strain>
    </source>
</reference>
<feature type="region of interest" description="Disordered" evidence="6">
    <location>
        <begin position="364"/>
        <end position="383"/>
    </location>
</feature>